<evidence type="ECO:0000256" key="15">
    <source>
        <dbReference type="ARBA" id="ARBA00024167"/>
    </source>
</evidence>
<feature type="domain" description="CLIC N-terminal" evidence="17">
    <location>
        <begin position="52"/>
        <end position="132"/>
    </location>
</feature>
<dbReference type="Gene3D" id="1.20.1050.10">
    <property type="match status" value="1"/>
</dbReference>
<dbReference type="InterPro" id="IPR053823">
    <property type="entry name" value="CLIC_N"/>
</dbReference>
<gene>
    <name evidence="18" type="ORF">RIMI_LOCUS8598363</name>
</gene>
<evidence type="ECO:0000256" key="5">
    <source>
        <dbReference type="ARBA" id="ARBA00022490"/>
    </source>
</evidence>
<sequence>MEQSPERRKERERPGLDPEGLLGTVNLMEHCCESSAANPLRSAKSAPCAHSLILKSSEDGESIGANPFSQRLAMILMFKGCTFTLNTVDMKRAPDVLKALAPGTQPPFLIYNNEVKTDVNKIEEFLEENLTPTRYPSMTPKCKESNTAGNDVFQKFSGYIKNQCPAHEDNLQKSLLRSLLKLDLFLQNPLPIELTCDPKMTVSKRKYLDGDNLTLPDCNLMPKLHIINIVCKHYRNFEIPRDLKGISRYLQNAEELKAFKYTCPNPQEIILFYRDVVKKMP</sequence>
<comment type="subcellular location">
    <subcellularLocation>
        <location evidence="2">Cytoplasm</location>
    </subcellularLocation>
    <subcellularLocation>
        <location evidence="1">Membrane</location>
        <topology evidence="1">Single-pass membrane protein</topology>
    </subcellularLocation>
</comment>
<comment type="similarity">
    <text evidence="3">Belongs to the chloride channel CLIC family.</text>
</comment>
<evidence type="ECO:0000256" key="14">
    <source>
        <dbReference type="ARBA" id="ARBA00023303"/>
    </source>
</evidence>
<name>A0ABN9LID3_9NEOB</name>
<keyword evidence="8" id="KW-1133">Transmembrane helix</keyword>
<accession>A0ABN9LID3</accession>
<dbReference type="Proteomes" id="UP001176940">
    <property type="component" value="Unassembled WGS sequence"/>
</dbReference>
<keyword evidence="11" id="KW-0472">Membrane</keyword>
<evidence type="ECO:0000313" key="19">
    <source>
        <dbReference type="Proteomes" id="UP001176940"/>
    </source>
</evidence>
<evidence type="ECO:0000256" key="10">
    <source>
        <dbReference type="ARBA" id="ARBA00023065"/>
    </source>
</evidence>
<keyword evidence="6" id="KW-0812">Transmembrane</keyword>
<evidence type="ECO:0000259" key="17">
    <source>
        <dbReference type="Pfam" id="PF22441"/>
    </source>
</evidence>
<proteinExistence type="inferred from homology"/>
<evidence type="ECO:0000256" key="9">
    <source>
        <dbReference type="ARBA" id="ARBA00023002"/>
    </source>
</evidence>
<keyword evidence="10" id="KW-0406">Ion transport</keyword>
<feature type="compositionally biased region" description="Basic and acidic residues" evidence="16">
    <location>
        <begin position="1"/>
        <end position="16"/>
    </location>
</feature>
<keyword evidence="13" id="KW-0868">Chloride</keyword>
<feature type="region of interest" description="Disordered" evidence="16">
    <location>
        <begin position="1"/>
        <end position="20"/>
    </location>
</feature>
<dbReference type="PANTHER" id="PTHR45476:SF7">
    <property type="entry name" value="CHLORIDE INTRACELLULAR CHANNEL 3"/>
    <property type="match status" value="1"/>
</dbReference>
<dbReference type="InterPro" id="IPR002946">
    <property type="entry name" value="CLIC"/>
</dbReference>
<keyword evidence="14" id="KW-0407">Ion channel</keyword>
<evidence type="ECO:0000256" key="11">
    <source>
        <dbReference type="ARBA" id="ARBA00023136"/>
    </source>
</evidence>
<organism evidence="18 19">
    <name type="scientific">Ranitomeya imitator</name>
    <name type="common">mimic poison frog</name>
    <dbReference type="NCBI Taxonomy" id="111125"/>
    <lineage>
        <taxon>Eukaryota</taxon>
        <taxon>Metazoa</taxon>
        <taxon>Chordata</taxon>
        <taxon>Craniata</taxon>
        <taxon>Vertebrata</taxon>
        <taxon>Euteleostomi</taxon>
        <taxon>Amphibia</taxon>
        <taxon>Batrachia</taxon>
        <taxon>Anura</taxon>
        <taxon>Neobatrachia</taxon>
        <taxon>Hyloidea</taxon>
        <taxon>Dendrobatidae</taxon>
        <taxon>Dendrobatinae</taxon>
        <taxon>Ranitomeya</taxon>
    </lineage>
</organism>
<protein>
    <recommendedName>
        <fullName evidence="17">CLIC N-terminal domain-containing protein</fullName>
    </recommendedName>
</protein>
<evidence type="ECO:0000256" key="7">
    <source>
        <dbReference type="ARBA" id="ARBA00022882"/>
    </source>
</evidence>
<evidence type="ECO:0000256" key="2">
    <source>
        <dbReference type="ARBA" id="ARBA00004496"/>
    </source>
</evidence>
<dbReference type="InterPro" id="IPR036282">
    <property type="entry name" value="Glutathione-S-Trfase_C_sf"/>
</dbReference>
<evidence type="ECO:0000256" key="3">
    <source>
        <dbReference type="ARBA" id="ARBA00007655"/>
    </source>
</evidence>
<dbReference type="CDD" id="cd03061">
    <property type="entry name" value="GST_N_CLIC"/>
    <property type="match status" value="1"/>
</dbReference>
<evidence type="ECO:0000256" key="1">
    <source>
        <dbReference type="ARBA" id="ARBA00004167"/>
    </source>
</evidence>
<evidence type="ECO:0000256" key="6">
    <source>
        <dbReference type="ARBA" id="ARBA00022692"/>
    </source>
</evidence>
<evidence type="ECO:0000256" key="16">
    <source>
        <dbReference type="SAM" id="MobiDB-lite"/>
    </source>
</evidence>
<dbReference type="Pfam" id="PF22441">
    <property type="entry name" value="CLIC-like_N"/>
    <property type="match status" value="1"/>
</dbReference>
<dbReference type="Gene3D" id="3.40.30.10">
    <property type="entry name" value="Glutaredoxin"/>
    <property type="match status" value="1"/>
</dbReference>
<keyword evidence="19" id="KW-1185">Reference proteome</keyword>
<evidence type="ECO:0000256" key="8">
    <source>
        <dbReference type="ARBA" id="ARBA00022989"/>
    </source>
</evidence>
<evidence type="ECO:0000313" key="18">
    <source>
        <dbReference type="EMBL" id="CAJ0940456.1"/>
    </source>
</evidence>
<keyword evidence="12" id="KW-0869">Chloride channel</keyword>
<comment type="catalytic activity">
    <reaction evidence="15">
        <text>chloride(in) = chloride(out)</text>
        <dbReference type="Rhea" id="RHEA:29823"/>
        <dbReference type="ChEBI" id="CHEBI:17996"/>
    </reaction>
</comment>
<reference evidence="18" key="1">
    <citation type="submission" date="2023-07" db="EMBL/GenBank/DDBJ databases">
        <authorList>
            <person name="Stuckert A."/>
        </authorList>
    </citation>
    <scope>NUCLEOTIDE SEQUENCE</scope>
</reference>
<dbReference type="PANTHER" id="PTHR45476">
    <property type="entry name" value="CHLORIDE INTRACELLULAR CHANNEL PROTEIN 6-RELATED"/>
    <property type="match status" value="1"/>
</dbReference>
<comment type="caution">
    <text evidence="18">The sequence shown here is derived from an EMBL/GenBank/DDBJ whole genome shotgun (WGS) entry which is preliminary data.</text>
</comment>
<dbReference type="InterPro" id="IPR036249">
    <property type="entry name" value="Thioredoxin-like_sf"/>
</dbReference>
<dbReference type="EMBL" id="CAUEEQ010017187">
    <property type="protein sequence ID" value="CAJ0940456.1"/>
    <property type="molecule type" value="Genomic_DNA"/>
</dbReference>
<dbReference type="SUPFAM" id="SSF52833">
    <property type="entry name" value="Thioredoxin-like"/>
    <property type="match status" value="1"/>
</dbReference>
<dbReference type="PRINTS" id="PR01263">
    <property type="entry name" value="INTCLCHANNEL"/>
</dbReference>
<keyword evidence="5" id="KW-0963">Cytoplasm</keyword>
<keyword evidence="7" id="KW-0851">Voltage-gated channel</keyword>
<keyword evidence="4" id="KW-0813">Transport</keyword>
<evidence type="ECO:0000256" key="12">
    <source>
        <dbReference type="ARBA" id="ARBA00023173"/>
    </source>
</evidence>
<evidence type="ECO:0000256" key="13">
    <source>
        <dbReference type="ARBA" id="ARBA00023214"/>
    </source>
</evidence>
<keyword evidence="9" id="KW-0560">Oxidoreductase</keyword>
<dbReference type="SUPFAM" id="SSF47616">
    <property type="entry name" value="GST C-terminal domain-like"/>
    <property type="match status" value="1"/>
</dbReference>
<evidence type="ECO:0000256" key="4">
    <source>
        <dbReference type="ARBA" id="ARBA00022448"/>
    </source>
</evidence>